<dbReference type="SUPFAM" id="SSF75005">
    <property type="entry name" value="Arabinanase/levansucrase/invertase"/>
    <property type="match status" value="1"/>
</dbReference>
<evidence type="ECO:0000256" key="1">
    <source>
        <dbReference type="ARBA" id="ARBA00009865"/>
    </source>
</evidence>
<feature type="chain" id="PRO_5019295979" evidence="7">
    <location>
        <begin position="20"/>
        <end position="501"/>
    </location>
</feature>
<dbReference type="GO" id="GO:0005975">
    <property type="term" value="P:carbohydrate metabolic process"/>
    <property type="evidence" value="ECO:0007669"/>
    <property type="project" value="InterPro"/>
</dbReference>
<feature type="domain" description="Beta-xylosidase C-terminal Concanavalin A-like" evidence="8">
    <location>
        <begin position="344"/>
        <end position="498"/>
    </location>
</feature>
<evidence type="ECO:0000256" key="4">
    <source>
        <dbReference type="PIRSR" id="PIRSR606710-1"/>
    </source>
</evidence>
<evidence type="ECO:0000256" key="7">
    <source>
        <dbReference type="SAM" id="SignalP"/>
    </source>
</evidence>
<dbReference type="InterPro" id="IPR013320">
    <property type="entry name" value="ConA-like_dom_sf"/>
</dbReference>
<dbReference type="Gene3D" id="2.115.10.20">
    <property type="entry name" value="Glycosyl hydrolase domain, family 43"/>
    <property type="match status" value="1"/>
</dbReference>
<accession>A0A412GJD4</accession>
<evidence type="ECO:0000259" key="8">
    <source>
        <dbReference type="Pfam" id="PF17851"/>
    </source>
</evidence>
<dbReference type="EMBL" id="QRUU01000039">
    <property type="protein sequence ID" value="RGR94930.1"/>
    <property type="molecule type" value="Genomic_DNA"/>
</dbReference>
<organism evidence="9 10">
    <name type="scientific">Phocaeicola coprocola</name>
    <dbReference type="NCBI Taxonomy" id="310298"/>
    <lineage>
        <taxon>Bacteria</taxon>
        <taxon>Pseudomonadati</taxon>
        <taxon>Bacteroidota</taxon>
        <taxon>Bacteroidia</taxon>
        <taxon>Bacteroidales</taxon>
        <taxon>Bacteroidaceae</taxon>
        <taxon>Phocaeicola</taxon>
    </lineage>
</organism>
<dbReference type="PANTHER" id="PTHR42812:SF2">
    <property type="entry name" value="XYLOSIDASE_ARABINOSIDASE"/>
    <property type="match status" value="1"/>
</dbReference>
<dbReference type="InterPro" id="IPR023296">
    <property type="entry name" value="Glyco_hydro_beta-prop_sf"/>
</dbReference>
<feature type="site" description="Important for catalytic activity, responsible for pKa modulation of the active site Glu and correct orientation of both the proton donor and substrate" evidence="5">
    <location>
        <position position="144"/>
    </location>
</feature>
<dbReference type="PROSITE" id="PS51257">
    <property type="entry name" value="PROKAR_LIPOPROTEIN"/>
    <property type="match status" value="1"/>
</dbReference>
<proteinExistence type="inferred from homology"/>
<protein>
    <submittedName>
        <fullName evidence="9">Xylan 1,4-beta-xylosidase</fullName>
    </submittedName>
</protein>
<evidence type="ECO:0000313" key="10">
    <source>
        <dbReference type="Proteomes" id="UP000285864"/>
    </source>
</evidence>
<feature type="active site" description="Proton acceptor" evidence="4">
    <location>
        <position position="45"/>
    </location>
</feature>
<feature type="active site" description="Proton donor" evidence="4">
    <location>
        <position position="199"/>
    </location>
</feature>
<evidence type="ECO:0000256" key="6">
    <source>
        <dbReference type="RuleBase" id="RU361187"/>
    </source>
</evidence>
<dbReference type="Proteomes" id="UP000285864">
    <property type="component" value="Unassembled WGS sequence"/>
</dbReference>
<dbReference type="GO" id="GO:0004553">
    <property type="term" value="F:hydrolase activity, hydrolyzing O-glycosyl compounds"/>
    <property type="evidence" value="ECO:0007669"/>
    <property type="project" value="InterPro"/>
</dbReference>
<evidence type="ECO:0000313" key="9">
    <source>
        <dbReference type="EMBL" id="RGR94930.1"/>
    </source>
</evidence>
<comment type="caution">
    <text evidence="9">The sequence shown here is derived from an EMBL/GenBank/DDBJ whole genome shotgun (WGS) entry which is preliminary data.</text>
</comment>
<dbReference type="PANTHER" id="PTHR42812">
    <property type="entry name" value="BETA-XYLOSIDASE"/>
    <property type="match status" value="1"/>
</dbReference>
<keyword evidence="7" id="KW-0732">Signal</keyword>
<sequence>MRTSIYALLLAALFTSCTATENQKKQDKTEPVSTTVRLLEGDMPDPSVVRVGNTYYMVHSSFIYTPGLVVYSSKNLADWTPCSAALPEYTGDIWAPDICVYDNRFYIYFPTRNEKGEKTNMVTWADSPEGPWSKPVDLKVGGIDPEHVVDEKGNRYLLLSAGDLHPLSADGLSITGKPEIIYKGWEIPEEWDIESFSLEGLNVKKINDWYYLLAAEGGTAGPPTGHMVVQARSKSVHGPWENAPENPLLRTQSPQETWWSQGHGSVVDTPEGKLMLFFHGYEKGYLTLGRQTLTREVVIGDDGWLHLTDKPAPLPEPQRPSLRTAKDFIWQAAGENFSARFHVTPELITLKAKGKSPKDASPLLARAGDHRYEIEACLELNNAEASAGLVIYYNKDMHFGLGFRPGELLRYRRGAIHTSQPKTEITVNDGKCRLWVRLRNYDNIISGWYSIDGKTWHKYPWGFDMQGYHHNTLGEFLSLRPGIYAGGEGEVHVTDFTYRTL</sequence>
<keyword evidence="10" id="KW-1185">Reference proteome</keyword>
<dbReference type="SUPFAM" id="SSF49899">
    <property type="entry name" value="Concanavalin A-like lectins/glucanases"/>
    <property type="match status" value="1"/>
</dbReference>
<dbReference type="RefSeq" id="WP_118484677.1">
    <property type="nucleotide sequence ID" value="NZ_QRUU01000039.1"/>
</dbReference>
<evidence type="ECO:0000256" key="3">
    <source>
        <dbReference type="ARBA" id="ARBA00023295"/>
    </source>
</evidence>
<dbReference type="InterPro" id="IPR041542">
    <property type="entry name" value="GH43_C2"/>
</dbReference>
<gene>
    <name evidence="9" type="ORF">DWY20_09515</name>
</gene>
<keyword evidence="2 6" id="KW-0378">Hydrolase</keyword>
<name>A0A412GJD4_9BACT</name>
<evidence type="ECO:0000256" key="5">
    <source>
        <dbReference type="PIRSR" id="PIRSR606710-2"/>
    </source>
</evidence>
<dbReference type="Pfam" id="PF17851">
    <property type="entry name" value="GH43_C2"/>
    <property type="match status" value="1"/>
</dbReference>
<feature type="signal peptide" evidence="7">
    <location>
        <begin position="1"/>
        <end position="19"/>
    </location>
</feature>
<evidence type="ECO:0000256" key="2">
    <source>
        <dbReference type="ARBA" id="ARBA00022801"/>
    </source>
</evidence>
<dbReference type="InterPro" id="IPR006710">
    <property type="entry name" value="Glyco_hydro_43"/>
</dbReference>
<dbReference type="Pfam" id="PF04616">
    <property type="entry name" value="Glyco_hydro_43"/>
    <property type="match status" value="1"/>
</dbReference>
<dbReference type="CDD" id="cd09002">
    <property type="entry name" value="GH43_XYL-like"/>
    <property type="match status" value="1"/>
</dbReference>
<dbReference type="AlphaFoldDB" id="A0A412GJD4"/>
<comment type="similarity">
    <text evidence="1 6">Belongs to the glycosyl hydrolase 43 family.</text>
</comment>
<reference evidence="9 10" key="1">
    <citation type="submission" date="2018-08" db="EMBL/GenBank/DDBJ databases">
        <title>A genome reference for cultivated species of the human gut microbiota.</title>
        <authorList>
            <person name="Zou Y."/>
            <person name="Xue W."/>
            <person name="Luo G."/>
        </authorList>
    </citation>
    <scope>NUCLEOTIDE SEQUENCE [LARGE SCALE GENOMIC DNA]</scope>
    <source>
        <strain evidence="9 10">AF24-2</strain>
    </source>
</reference>
<keyword evidence="3 6" id="KW-0326">Glycosidase</keyword>
<dbReference type="Gene3D" id="2.60.120.200">
    <property type="match status" value="1"/>
</dbReference>
<dbReference type="InterPro" id="IPR051795">
    <property type="entry name" value="Glycosyl_Hydrlase_43"/>
</dbReference>